<sequence>MNGKSRGKIPSHNLDILYGVIALLIFIMAVMALSNPDENKVLFPFIFFFAFVLRSVNFMQRRAEEGKEKYFQLALCFALLVLSVVSGISLWT</sequence>
<protein>
    <submittedName>
        <fullName evidence="2">Uncharacterized protein</fullName>
    </submittedName>
</protein>
<keyword evidence="1" id="KW-1133">Transmembrane helix</keyword>
<feature type="transmembrane region" description="Helical" evidence="1">
    <location>
        <begin position="41"/>
        <end position="58"/>
    </location>
</feature>
<dbReference type="PATRIC" id="fig|796943.3.peg.899"/>
<dbReference type="RefSeq" id="WP_009534367.1">
    <property type="nucleotide sequence ID" value="NZ_KE148312.1"/>
</dbReference>
<dbReference type="AlphaFoldDB" id="G9WMC1"/>
<reference evidence="2" key="1">
    <citation type="submission" date="2011-08" db="EMBL/GenBank/DDBJ databases">
        <authorList>
            <consortium name="The Broad Institute Genome Sequencing Platform"/>
            <person name="Earl A."/>
            <person name="Ward D."/>
            <person name="Feldgarden M."/>
            <person name="Gevers D."/>
            <person name="Sizova M."/>
            <person name="Hazen A."/>
            <person name="Epstein S."/>
            <person name="Young S.K."/>
            <person name="Zeng Q."/>
            <person name="Gargeya S."/>
            <person name="Fitzgerald M."/>
            <person name="Haas B."/>
            <person name="Abouelleil A."/>
            <person name="Alvarado L."/>
            <person name="Arachchi H.M."/>
            <person name="Berlin A."/>
            <person name="Brown A."/>
            <person name="Chapman S.B."/>
            <person name="Chen Z."/>
            <person name="Dunbar C."/>
            <person name="Freedman E."/>
            <person name="Gearin G."/>
            <person name="Gellesch M."/>
            <person name="Goldberg J."/>
            <person name="Griggs A."/>
            <person name="Gujja S."/>
            <person name="Heiman D."/>
            <person name="Howarth C."/>
            <person name="Larson L."/>
            <person name="Lui A."/>
            <person name="MacDonald P.J.P."/>
            <person name="Montmayeur A."/>
            <person name="Murphy C."/>
            <person name="Neiman D."/>
            <person name="Pearson M."/>
            <person name="Priest M."/>
            <person name="Roberts A."/>
            <person name="Saif S."/>
            <person name="Shea T."/>
            <person name="Shenoy N."/>
            <person name="Sisk P."/>
            <person name="Stolte C."/>
            <person name="Sykes S."/>
            <person name="Wortman J."/>
            <person name="Nusbaum C."/>
            <person name="Birren B."/>
        </authorList>
    </citation>
    <scope>NUCLEOTIDE SEQUENCE</scope>
    <source>
        <strain evidence="2">ACB1</strain>
    </source>
</reference>
<gene>
    <name evidence="2" type="ORF">HMPREF9625_00504</name>
</gene>
<evidence type="ECO:0000256" key="1">
    <source>
        <dbReference type="SAM" id="Phobius"/>
    </source>
</evidence>
<comment type="caution">
    <text evidence="2">The sequence shown here is derived from an EMBL/GenBank/DDBJ whole genome shotgun (WGS) entry which is preliminary data.</text>
</comment>
<feature type="transmembrane region" description="Helical" evidence="1">
    <location>
        <begin position="16"/>
        <end position="35"/>
    </location>
</feature>
<evidence type="ECO:0000313" key="2">
    <source>
        <dbReference type="EMBL" id="EHL11674.1"/>
    </source>
</evidence>
<dbReference type="HOGENOM" id="CLU_179138_0_0_9"/>
<keyword evidence="3" id="KW-1185">Reference proteome</keyword>
<feature type="transmembrane region" description="Helical" evidence="1">
    <location>
        <begin position="70"/>
        <end position="91"/>
    </location>
</feature>
<dbReference type="EMBL" id="AFZC02000003">
    <property type="protein sequence ID" value="EHL11674.1"/>
    <property type="molecule type" value="Genomic_DNA"/>
</dbReference>
<keyword evidence="1" id="KW-0472">Membrane</keyword>
<dbReference type="Pfam" id="PF20342">
    <property type="entry name" value="DUF6637"/>
    <property type="match status" value="1"/>
</dbReference>
<dbReference type="STRING" id="796943.HMPREF9625_00504"/>
<accession>G9WMC1</accession>
<dbReference type="Proteomes" id="UP000018461">
    <property type="component" value="Unassembled WGS sequence"/>
</dbReference>
<proteinExistence type="predicted"/>
<organism evidence="2 3">
    <name type="scientific">Oribacterium parvum ACB1</name>
    <dbReference type="NCBI Taxonomy" id="796943"/>
    <lineage>
        <taxon>Bacteria</taxon>
        <taxon>Bacillati</taxon>
        <taxon>Bacillota</taxon>
        <taxon>Clostridia</taxon>
        <taxon>Lachnospirales</taxon>
        <taxon>Lachnospiraceae</taxon>
        <taxon>Oribacterium</taxon>
    </lineage>
</organism>
<reference evidence="2" key="2">
    <citation type="submission" date="2013-03" db="EMBL/GenBank/DDBJ databases">
        <title>The Genome Sequence of Oribacterium sp. ACB1.</title>
        <authorList>
            <consortium name="The Broad Institute Genomics Platform"/>
            <consortium name="The Broad Institute Genome Sequencing Center for Infectious Disease"/>
            <person name="Earl A."/>
            <person name="Ward D."/>
            <person name="Feldgarden M."/>
            <person name="Gevers D."/>
            <person name="Sizova M."/>
            <person name="Hazen A."/>
            <person name="Epstein S."/>
            <person name="Walker B."/>
            <person name="Young S."/>
            <person name="Zeng Q."/>
            <person name="Gargeya S."/>
            <person name="Fitzgerald M."/>
            <person name="Haas B."/>
            <person name="Abouelleil A."/>
            <person name="Allen A.W."/>
            <person name="Alvarado L."/>
            <person name="Arachchi H.M."/>
            <person name="Berlin A.M."/>
            <person name="Chapman S.B."/>
            <person name="Gainer-Dewar J."/>
            <person name="Goldberg J."/>
            <person name="Griggs A."/>
            <person name="Gujja S."/>
            <person name="Hansen M."/>
            <person name="Howarth C."/>
            <person name="Imamovic A."/>
            <person name="Ireland A."/>
            <person name="Larimer J."/>
            <person name="McCowan C."/>
            <person name="Murphy C."/>
            <person name="Pearson M."/>
            <person name="Poon T.W."/>
            <person name="Priest M."/>
            <person name="Roberts A."/>
            <person name="Saif S."/>
            <person name="Shea T."/>
            <person name="Sisk P."/>
            <person name="Sykes S."/>
            <person name="Wortman J."/>
            <person name="Nusbaum C."/>
            <person name="Birren B."/>
        </authorList>
    </citation>
    <scope>NUCLEOTIDE SEQUENCE [LARGE SCALE GENOMIC DNA]</scope>
    <source>
        <strain evidence="2">ACB1</strain>
    </source>
</reference>
<dbReference type="InterPro" id="IPR046577">
    <property type="entry name" value="DUF6637"/>
</dbReference>
<evidence type="ECO:0000313" key="3">
    <source>
        <dbReference type="Proteomes" id="UP000018461"/>
    </source>
</evidence>
<name>G9WMC1_9FIRM</name>
<keyword evidence="1" id="KW-0812">Transmembrane</keyword>